<keyword evidence="1" id="KW-1133">Transmembrane helix</keyword>
<gene>
    <name evidence="3" type="ORF">TELCIR_06261</name>
</gene>
<keyword evidence="1" id="KW-0472">Membrane</keyword>
<dbReference type="PANTHER" id="PTHR12277">
    <property type="entry name" value="ALPHA/BETA HYDROLASE DOMAIN-CONTAINING PROTEIN"/>
    <property type="match status" value="1"/>
</dbReference>
<proteinExistence type="predicted"/>
<dbReference type="GO" id="GO:0008474">
    <property type="term" value="F:palmitoyl-(protein) hydrolase activity"/>
    <property type="evidence" value="ECO:0007669"/>
    <property type="project" value="TreeGrafter"/>
</dbReference>
<dbReference type="Gene3D" id="3.40.50.1820">
    <property type="entry name" value="alpha/beta hydrolase"/>
    <property type="match status" value="1"/>
</dbReference>
<feature type="non-terminal residue" evidence="3">
    <location>
        <position position="1"/>
    </location>
</feature>
<dbReference type="InterPro" id="IPR000073">
    <property type="entry name" value="AB_hydrolase_1"/>
</dbReference>
<organism evidence="3 4">
    <name type="scientific">Teladorsagia circumcincta</name>
    <name type="common">Brown stomach worm</name>
    <name type="synonym">Ostertagia circumcincta</name>
    <dbReference type="NCBI Taxonomy" id="45464"/>
    <lineage>
        <taxon>Eukaryota</taxon>
        <taxon>Metazoa</taxon>
        <taxon>Ecdysozoa</taxon>
        <taxon>Nematoda</taxon>
        <taxon>Chromadorea</taxon>
        <taxon>Rhabditida</taxon>
        <taxon>Rhabditina</taxon>
        <taxon>Rhabditomorpha</taxon>
        <taxon>Strongyloidea</taxon>
        <taxon>Trichostrongylidae</taxon>
        <taxon>Teladorsagia</taxon>
    </lineage>
</organism>
<dbReference type="EMBL" id="KZ345834">
    <property type="protein sequence ID" value="PIO71830.1"/>
    <property type="molecule type" value="Genomic_DNA"/>
</dbReference>
<dbReference type="PANTHER" id="PTHR12277:SF56">
    <property type="entry name" value="AB HYDROLASE-1 DOMAIN-CONTAINING PROTEIN"/>
    <property type="match status" value="1"/>
</dbReference>
<dbReference type="GO" id="GO:0010008">
    <property type="term" value="C:endosome membrane"/>
    <property type="evidence" value="ECO:0007669"/>
    <property type="project" value="TreeGrafter"/>
</dbReference>
<accession>A0A2G9UQT3</accession>
<dbReference type="GO" id="GO:0005886">
    <property type="term" value="C:plasma membrane"/>
    <property type="evidence" value="ECO:0007669"/>
    <property type="project" value="TreeGrafter"/>
</dbReference>
<keyword evidence="1" id="KW-0812">Transmembrane</keyword>
<evidence type="ECO:0000313" key="3">
    <source>
        <dbReference type="EMBL" id="PIO71830.1"/>
    </source>
</evidence>
<feature type="transmembrane region" description="Helical" evidence="1">
    <location>
        <begin position="53"/>
        <end position="69"/>
    </location>
</feature>
<evidence type="ECO:0000259" key="2">
    <source>
        <dbReference type="Pfam" id="PF12697"/>
    </source>
</evidence>
<dbReference type="OrthoDB" id="10249433at2759"/>
<keyword evidence="4" id="KW-1185">Reference proteome</keyword>
<evidence type="ECO:0000256" key="1">
    <source>
        <dbReference type="SAM" id="Phobius"/>
    </source>
</evidence>
<dbReference type="AlphaFoldDB" id="A0A2G9UQT3"/>
<sequence>ADIADFLKCDLLVFDYPGYGVSDGEATEQCVYDSVERVYKYATDDLGYVPKDIVLIGFSLGTAAMVHIASITPDLGAVVLIAPFTSLWRVILRRPNIMESSRLDMFKNYDKAQDIKCPTLVCHGKDDTIVDHHHGLVMKERIANSELFLIAASHQVQ</sequence>
<dbReference type="Pfam" id="PF12697">
    <property type="entry name" value="Abhydrolase_6"/>
    <property type="match status" value="1"/>
</dbReference>
<evidence type="ECO:0000313" key="4">
    <source>
        <dbReference type="Proteomes" id="UP000230423"/>
    </source>
</evidence>
<protein>
    <recommendedName>
        <fullName evidence="2">AB hydrolase-1 domain-containing protein</fullName>
    </recommendedName>
</protein>
<reference evidence="3 4" key="1">
    <citation type="submission" date="2015-09" db="EMBL/GenBank/DDBJ databases">
        <title>Draft genome of the parasitic nematode Teladorsagia circumcincta isolate WARC Sus (inbred).</title>
        <authorList>
            <person name="Mitreva M."/>
        </authorList>
    </citation>
    <scope>NUCLEOTIDE SEQUENCE [LARGE SCALE GENOMIC DNA]</scope>
    <source>
        <strain evidence="3 4">S</strain>
    </source>
</reference>
<dbReference type="Proteomes" id="UP000230423">
    <property type="component" value="Unassembled WGS sequence"/>
</dbReference>
<feature type="transmembrane region" description="Helical" evidence="1">
    <location>
        <begin position="75"/>
        <end position="92"/>
    </location>
</feature>
<dbReference type="InterPro" id="IPR029058">
    <property type="entry name" value="AB_hydrolase_fold"/>
</dbReference>
<name>A0A2G9UQT3_TELCI</name>
<dbReference type="SUPFAM" id="SSF53474">
    <property type="entry name" value="alpha/beta-Hydrolases"/>
    <property type="match status" value="1"/>
</dbReference>
<feature type="domain" description="AB hydrolase-1" evidence="2">
    <location>
        <begin position="7"/>
        <end position="95"/>
    </location>
</feature>